<keyword evidence="6" id="KW-1185">Reference proteome</keyword>
<accession>A0A2P6RDT5</accession>
<dbReference type="Gramene" id="PRQ44565">
    <property type="protein sequence ID" value="PRQ44565"/>
    <property type="gene ID" value="RchiOBHm_Chr3g0480641"/>
</dbReference>
<dbReference type="GO" id="GO:0004674">
    <property type="term" value="F:protein serine/threonine kinase activity"/>
    <property type="evidence" value="ECO:0007669"/>
    <property type="project" value="UniProtKB-KW"/>
</dbReference>
<organism evidence="5 6">
    <name type="scientific">Rosa chinensis</name>
    <name type="common">China rose</name>
    <dbReference type="NCBI Taxonomy" id="74649"/>
    <lineage>
        <taxon>Eukaryota</taxon>
        <taxon>Viridiplantae</taxon>
        <taxon>Streptophyta</taxon>
        <taxon>Embryophyta</taxon>
        <taxon>Tracheophyta</taxon>
        <taxon>Spermatophyta</taxon>
        <taxon>Magnoliopsida</taxon>
        <taxon>eudicotyledons</taxon>
        <taxon>Gunneridae</taxon>
        <taxon>Pentapetalae</taxon>
        <taxon>rosids</taxon>
        <taxon>fabids</taxon>
        <taxon>Rosales</taxon>
        <taxon>Rosaceae</taxon>
        <taxon>Rosoideae</taxon>
        <taxon>Rosoideae incertae sedis</taxon>
        <taxon>Rosa</taxon>
    </lineage>
</organism>
<dbReference type="PANTHER" id="PTHR47989:SF47">
    <property type="entry name" value="SERINE_THREONINE-PROTEIN KINASE PBL28-RELATED"/>
    <property type="match status" value="1"/>
</dbReference>
<dbReference type="Gene3D" id="1.10.510.10">
    <property type="entry name" value="Transferase(Phosphotransferase) domain 1"/>
    <property type="match status" value="1"/>
</dbReference>
<proteinExistence type="predicted"/>
<sequence>MDGKGGPTNSSTPLPWAARLKIAQGSARGLTYIHEHSPRKYVPGNIKSTKILLNEDLQPYVSGFGLARLILGSSKFLLQLPGKRAPAKPTQPLVLLFQLTQPFTWHLRLEFLAASLLRNVMCTVLG</sequence>
<gene>
    <name evidence="5" type="ORF">RchiOBHm_Chr3g0480641</name>
</gene>
<evidence type="ECO:0000313" key="6">
    <source>
        <dbReference type="Proteomes" id="UP000238479"/>
    </source>
</evidence>
<dbReference type="SUPFAM" id="SSF56112">
    <property type="entry name" value="Protein kinase-like (PK-like)"/>
    <property type="match status" value="1"/>
</dbReference>
<comment type="caution">
    <text evidence="5">The sequence shown here is derived from an EMBL/GenBank/DDBJ whole genome shotgun (WGS) entry which is preliminary data.</text>
</comment>
<evidence type="ECO:0000256" key="1">
    <source>
        <dbReference type="ARBA" id="ARBA00022527"/>
    </source>
</evidence>
<dbReference type="AlphaFoldDB" id="A0A2P6RDT5"/>
<dbReference type="GO" id="GO:0005524">
    <property type="term" value="F:ATP binding"/>
    <property type="evidence" value="ECO:0007669"/>
    <property type="project" value="UniProtKB-KW"/>
</dbReference>
<evidence type="ECO:0000259" key="4">
    <source>
        <dbReference type="PROSITE" id="PS50011"/>
    </source>
</evidence>
<keyword evidence="5" id="KW-0808">Transferase</keyword>
<dbReference type="InterPro" id="IPR011009">
    <property type="entry name" value="Kinase-like_dom_sf"/>
</dbReference>
<keyword evidence="3" id="KW-0067">ATP-binding</keyword>
<protein>
    <submittedName>
        <fullName evidence="5">Putative non-specific serine/threonine protein kinase</fullName>
        <ecNumber evidence="5">2.7.11.1</ecNumber>
    </submittedName>
</protein>
<reference evidence="5 6" key="1">
    <citation type="journal article" date="2018" name="Nat. Genet.">
        <title>The Rosa genome provides new insights in the design of modern roses.</title>
        <authorList>
            <person name="Bendahmane M."/>
        </authorList>
    </citation>
    <scope>NUCLEOTIDE SEQUENCE [LARGE SCALE GENOMIC DNA]</scope>
    <source>
        <strain evidence="6">cv. Old Blush</strain>
    </source>
</reference>
<dbReference type="PANTHER" id="PTHR47989">
    <property type="entry name" value="OS01G0750732 PROTEIN"/>
    <property type="match status" value="1"/>
</dbReference>
<keyword evidence="1 5" id="KW-0723">Serine/threonine-protein kinase</keyword>
<dbReference type="PROSITE" id="PS50011">
    <property type="entry name" value="PROTEIN_KINASE_DOM"/>
    <property type="match status" value="1"/>
</dbReference>
<evidence type="ECO:0000256" key="2">
    <source>
        <dbReference type="ARBA" id="ARBA00022741"/>
    </source>
</evidence>
<dbReference type="EMBL" id="PDCK01000041">
    <property type="protein sequence ID" value="PRQ44565.1"/>
    <property type="molecule type" value="Genomic_DNA"/>
</dbReference>
<dbReference type="Proteomes" id="UP000238479">
    <property type="component" value="Chromosome 3"/>
</dbReference>
<evidence type="ECO:0000256" key="3">
    <source>
        <dbReference type="ARBA" id="ARBA00022840"/>
    </source>
</evidence>
<evidence type="ECO:0000313" key="5">
    <source>
        <dbReference type="EMBL" id="PRQ44565.1"/>
    </source>
</evidence>
<dbReference type="InterPro" id="IPR000719">
    <property type="entry name" value="Prot_kinase_dom"/>
</dbReference>
<keyword evidence="2" id="KW-0547">Nucleotide-binding</keyword>
<feature type="domain" description="Protein kinase" evidence="4">
    <location>
        <begin position="1"/>
        <end position="126"/>
    </location>
</feature>
<dbReference type="EC" id="2.7.11.1" evidence="5"/>
<name>A0A2P6RDT5_ROSCH</name>
<keyword evidence="5" id="KW-0418">Kinase</keyword>